<organism evidence="1">
    <name type="scientific">Ixodes ricinus</name>
    <name type="common">Common tick</name>
    <name type="synonym">Acarus ricinus</name>
    <dbReference type="NCBI Taxonomy" id="34613"/>
    <lineage>
        <taxon>Eukaryota</taxon>
        <taxon>Metazoa</taxon>
        <taxon>Ecdysozoa</taxon>
        <taxon>Arthropoda</taxon>
        <taxon>Chelicerata</taxon>
        <taxon>Arachnida</taxon>
        <taxon>Acari</taxon>
        <taxon>Parasitiformes</taxon>
        <taxon>Ixodida</taxon>
        <taxon>Ixodoidea</taxon>
        <taxon>Ixodidae</taxon>
        <taxon>Ixodinae</taxon>
        <taxon>Ixodes</taxon>
    </lineage>
</organism>
<proteinExistence type="evidence at transcript level"/>
<evidence type="ECO:0000313" key="1">
    <source>
        <dbReference type="EMBL" id="JAA65861.1"/>
    </source>
</evidence>
<dbReference type="EMBL" id="GADI01007947">
    <property type="protein sequence ID" value="JAA65861.1"/>
    <property type="molecule type" value="mRNA"/>
</dbReference>
<name>A0A0K8R481_IXORI</name>
<protein>
    <submittedName>
        <fullName evidence="1">Putative u5 snrnp-associated rna splicing factor</fullName>
    </submittedName>
</protein>
<sequence>MELKAHCRMLLSACAQIQLFRAMVVKQAVTHKWVARPARCPHVATQNRVRHALYSTEREGSVGKSRWHCVMSRLRAWMNLRCVSSLRTWAMFWEKIFSRPVRAWMPTMVTPMGHGALPMAICR</sequence>
<reference evidence="1" key="1">
    <citation type="submission" date="2012-12" db="EMBL/GenBank/DDBJ databases">
        <title>Identification and characterization of a phenylalanine ammonia-lyase gene family in Isatis indigotica Fort.</title>
        <authorList>
            <person name="Liu Q."/>
            <person name="Chen J."/>
            <person name="Zhou X."/>
            <person name="Di P."/>
            <person name="Xiao Y."/>
            <person name="Xuan H."/>
            <person name="Zhang L."/>
            <person name="Chen W."/>
        </authorList>
    </citation>
    <scope>NUCLEOTIDE SEQUENCE</scope>
    <source>
        <tissue evidence="1">Salivary gland</tissue>
    </source>
</reference>
<accession>A0A0K8R481</accession>
<dbReference type="AlphaFoldDB" id="A0A0K8R481"/>